<comment type="pathway">
    <text evidence="5">Protein modification; protein ubiquitination.</text>
</comment>
<feature type="compositionally biased region" description="Gly residues" evidence="19">
    <location>
        <begin position="263"/>
        <end position="272"/>
    </location>
</feature>
<dbReference type="FunFam" id="3.30.2410.10:FF:000001">
    <property type="entry name" value="E3 ubiquitin-protein ligase NEDD4-like"/>
    <property type="match status" value="1"/>
</dbReference>
<accession>A0A4W5Q4J9</accession>
<keyword evidence="15" id="KW-0333">Golgi apparatus</keyword>
<dbReference type="GO" id="GO:0019871">
    <property type="term" value="F:sodium channel inhibitor activity"/>
    <property type="evidence" value="ECO:0007669"/>
    <property type="project" value="TreeGrafter"/>
</dbReference>
<feature type="domain" description="WW" evidence="20">
    <location>
        <begin position="813"/>
        <end position="846"/>
    </location>
</feature>
<feature type="compositionally biased region" description="Polar residues" evidence="19">
    <location>
        <begin position="595"/>
        <end position="604"/>
    </location>
</feature>
<feature type="region of interest" description="Disordered" evidence="19">
    <location>
        <begin position="514"/>
        <end position="561"/>
    </location>
</feature>
<dbReference type="Proteomes" id="UP000314982">
    <property type="component" value="Unassembled WGS sequence"/>
</dbReference>
<comment type="caution">
    <text evidence="18">Lacks conserved residue(s) required for the propagation of feature annotation.</text>
</comment>
<dbReference type="GO" id="GO:0048814">
    <property type="term" value="P:regulation of dendrite morphogenesis"/>
    <property type="evidence" value="ECO:0007669"/>
    <property type="project" value="TreeGrafter"/>
</dbReference>
<dbReference type="UniPathway" id="UPA00143"/>
<dbReference type="GO" id="GO:0006511">
    <property type="term" value="P:ubiquitin-dependent protein catabolic process"/>
    <property type="evidence" value="ECO:0007669"/>
    <property type="project" value="TreeGrafter"/>
</dbReference>
<sequence>MSHRLRLYFGSGRSNTAPEMAELEGPSQAQDGNDVAMTFHMQQPLRPQRWSSPESSTFSWCPESDLSMSAFSVPWQRPEREIYFGPRPVSESPLAGHGGPGDSSLKRSSSMFIPQLTSAEPRPTKSSSMQISLQRSSGAGPVGAEEPPPCPPPSYTPGPAPAYTEPDRNYHYALPPPPPPPHYSRDASSTVSSPPHYSREASSTVSSPPHYSREASGSSSSAMPHNRNQQPTEPAQPKRRVFCVTHQDGSNSSGQVSSAMSNGNGGSPGISIGGFHISRNSSDGSEVQQFRIGYGSGSQGAGPCCWSVQQQNSDPGQPGTTQRLVFQLGQQDQARQANNMNLVATSKATDLGFTGSKGGRVVRYPKIRLERSSSHQRLPRGNHQTFGDVGDPQGIEGNPSEMDGQSMDIEDGCTFNIRREPRKRQPHFKISFSQNGDPPTVQDISLGNGQTRDDFLGQVDVPLNHLPTEDPTMERPYTFKDFLLRPRRSVPDYRRSHKSRVKGYLRLKMAYLPKTGGPEEETTEGITREEAEGWEVNDSTDPSVQRPQAVQPPLPPGWEEKVDNLGRTYYVNHNNRYTQWKRPSNVDDVSEVENDNQQRANSIQAHRVFRSRRHISEDLENEHTEPRDMEDSWEPITEESPDGPLRGPSSSLATAIPQTPAPPPLQEFSEEINLHLSLSPTPSGPPPDINGEVAAPSHASAVQSHLTSRLRSSSMTDGVSDQAQPPPPASQSAAYALTTPGLPPGWEERKDAKGRTYYVNHNNRCTTWTKPILQGAANNIAVRRAVKDTLSNPQSPQPSPYSSPKSGHQSQQSFLPPGWEMRIAPNGRPFFIDHNSRLTTWEDPRLKYPVHMRTKASLDPGDLGPLPPGWEERVHADGRTFYIDHNTKATQWEDPRLQSPAITGPAVPYSREFKQKYDYFRKKLKKPADIPNRFEMKLHRTNIFEESYRRIMSLKRPDILKARLWIEFESEKGLDYGGVAREWFFLLSKEMFNPYYGLFEYSATDNYTLQINPNSGLCNEDHLSYFKFIGRVAGMAVFHGKLLDGFFIRPFYKMMLGKQITLKDMESVDSEYYNSLKWILENDPTELDLRFCIDEDNFGQTYQVDLKPSGGDMVVTNHNKMEYIDLVIQWRFVNRVQKQMNAFLEGFTELTLIDLIKIFDENELELLMCGLGDVDVNDWRQHTVYKNGYCPNHPVIQWFWKAVLLMDAEKRIRLLQFVTGTSRVPMNGFAELYGSNGPQLFTIEQWGTPDKLPRAHTWYVCCMQSDDPTVCLPSSL</sequence>
<dbReference type="GO" id="GO:0010766">
    <property type="term" value="P:negative regulation of sodium ion transport"/>
    <property type="evidence" value="ECO:0007669"/>
    <property type="project" value="UniProtKB-ARBA"/>
</dbReference>
<feature type="compositionally biased region" description="Basic and acidic residues" evidence="19">
    <location>
        <begin position="614"/>
        <end position="630"/>
    </location>
</feature>
<feature type="compositionally biased region" description="Polar residues" evidence="19">
    <location>
        <begin position="186"/>
        <end position="209"/>
    </location>
</feature>
<feature type="domain" description="WW" evidence="20">
    <location>
        <begin position="552"/>
        <end position="585"/>
    </location>
</feature>
<evidence type="ECO:0000259" key="21">
    <source>
        <dbReference type="PROSITE" id="PS50237"/>
    </source>
</evidence>
<dbReference type="CDD" id="cd00201">
    <property type="entry name" value="WW"/>
    <property type="match status" value="4"/>
</dbReference>
<evidence type="ECO:0000256" key="11">
    <source>
        <dbReference type="ARBA" id="ARBA00022753"/>
    </source>
</evidence>
<dbReference type="Pfam" id="PF00632">
    <property type="entry name" value="HECT"/>
    <property type="match status" value="1"/>
</dbReference>
<feature type="region of interest" description="Disordered" evidence="19">
    <location>
        <begin position="588"/>
        <end position="749"/>
    </location>
</feature>
<evidence type="ECO:0000313" key="22">
    <source>
        <dbReference type="Ensembl" id="ENSHHUP00000069323.1"/>
    </source>
</evidence>
<keyword evidence="12" id="KW-0221">Differentiation</keyword>
<evidence type="ECO:0000256" key="14">
    <source>
        <dbReference type="ARBA" id="ARBA00022843"/>
    </source>
</evidence>
<dbReference type="InterPro" id="IPR001202">
    <property type="entry name" value="WW_dom"/>
</dbReference>
<dbReference type="GO" id="GO:0030154">
    <property type="term" value="P:cell differentiation"/>
    <property type="evidence" value="ECO:0007669"/>
    <property type="project" value="UniProtKB-KW"/>
</dbReference>
<dbReference type="FunFam" id="2.20.70.10:FF:000017">
    <property type="entry name" value="E3 ubiquitin-protein ligase"/>
    <property type="match status" value="1"/>
</dbReference>
<evidence type="ECO:0000256" key="17">
    <source>
        <dbReference type="ARBA" id="ARBA00082247"/>
    </source>
</evidence>
<keyword evidence="13 18" id="KW-0833">Ubl conjugation pathway</keyword>
<evidence type="ECO:0000259" key="20">
    <source>
        <dbReference type="PROSITE" id="PS50020"/>
    </source>
</evidence>
<dbReference type="FunFam" id="3.90.1750.10:FF:000001">
    <property type="entry name" value="E3 ubiquitin-protein ligase NEDD4-like"/>
    <property type="match status" value="1"/>
</dbReference>
<evidence type="ECO:0000256" key="9">
    <source>
        <dbReference type="ARBA" id="ARBA00022679"/>
    </source>
</evidence>
<dbReference type="Gene3D" id="3.90.1750.10">
    <property type="entry name" value="Hect, E3 ligase catalytic domains"/>
    <property type="match status" value="1"/>
</dbReference>
<feature type="compositionally biased region" description="Polar residues" evidence="19">
    <location>
        <begin position="805"/>
        <end position="814"/>
    </location>
</feature>
<evidence type="ECO:0000256" key="12">
    <source>
        <dbReference type="ARBA" id="ARBA00022782"/>
    </source>
</evidence>
<dbReference type="GO" id="GO:0061630">
    <property type="term" value="F:ubiquitin protein ligase activity"/>
    <property type="evidence" value="ECO:0007669"/>
    <property type="project" value="UniProtKB-EC"/>
</dbReference>
<feature type="domain" description="WW" evidence="20">
    <location>
        <begin position="864"/>
        <end position="897"/>
    </location>
</feature>
<dbReference type="Ensembl" id="ENSHHUT00000071643.1">
    <property type="protein sequence ID" value="ENSHHUP00000069323.1"/>
    <property type="gene ID" value="ENSHHUG00000040679.1"/>
</dbReference>
<keyword evidence="9" id="KW-0808">Transferase</keyword>
<dbReference type="PROSITE" id="PS50020">
    <property type="entry name" value="WW_DOMAIN_2"/>
    <property type="match status" value="4"/>
</dbReference>
<comment type="subcellular location">
    <subcellularLocation>
        <location evidence="2">Cytoplasm</location>
    </subcellularLocation>
    <subcellularLocation>
        <location evidence="4">Endosome</location>
        <location evidence="4">Multivesicular body</location>
    </subcellularLocation>
    <subcellularLocation>
        <location evidence="3">Golgi apparatus</location>
    </subcellularLocation>
</comment>
<dbReference type="Pfam" id="PF00397">
    <property type="entry name" value="WW"/>
    <property type="match status" value="4"/>
</dbReference>
<keyword evidence="23" id="KW-1185">Reference proteome</keyword>
<feature type="compositionally biased region" description="Acidic residues" evidence="19">
    <location>
        <begin position="631"/>
        <end position="641"/>
    </location>
</feature>
<dbReference type="GO" id="GO:0006811">
    <property type="term" value="P:monoatomic ion transport"/>
    <property type="evidence" value="ECO:0007669"/>
    <property type="project" value="UniProtKB-ARBA"/>
</dbReference>
<dbReference type="SMART" id="SM00456">
    <property type="entry name" value="WW"/>
    <property type="match status" value="4"/>
</dbReference>
<dbReference type="InterPro" id="IPR035983">
    <property type="entry name" value="Hect_E3_ubiquitin_ligase"/>
</dbReference>
<dbReference type="FunFam" id="3.90.1750.10:FF:000026">
    <property type="entry name" value="E3 ubiquitin-protein ligase HACE1"/>
    <property type="match status" value="1"/>
</dbReference>
<evidence type="ECO:0000256" key="6">
    <source>
        <dbReference type="ARBA" id="ARBA00012485"/>
    </source>
</evidence>
<feature type="compositionally biased region" description="Polar residues" evidence="19">
    <location>
        <begin position="106"/>
        <end position="118"/>
    </location>
</feature>
<dbReference type="GeneTree" id="ENSGT00940000156873"/>
<dbReference type="InterPro" id="IPR000569">
    <property type="entry name" value="HECT_dom"/>
</dbReference>
<comment type="catalytic activity">
    <reaction evidence="1">
        <text>S-ubiquitinyl-[E2 ubiquitin-conjugating enzyme]-L-cysteine + [acceptor protein]-L-lysine = [E2 ubiquitin-conjugating enzyme]-L-cysteine + N(6)-ubiquitinyl-[acceptor protein]-L-lysine.</text>
        <dbReference type="EC" id="2.3.2.26"/>
    </reaction>
</comment>
<feature type="compositionally biased region" description="Polar residues" evidence="19">
    <location>
        <begin position="222"/>
        <end position="233"/>
    </location>
</feature>
<evidence type="ECO:0000256" key="5">
    <source>
        <dbReference type="ARBA" id="ARBA00004906"/>
    </source>
</evidence>
<dbReference type="PROSITE" id="PS50237">
    <property type="entry name" value="HECT"/>
    <property type="match status" value="1"/>
</dbReference>
<dbReference type="PROSITE" id="PS01159">
    <property type="entry name" value="WW_DOMAIN_1"/>
    <property type="match status" value="4"/>
</dbReference>
<dbReference type="CDD" id="cd00078">
    <property type="entry name" value="HECTc"/>
    <property type="match status" value="1"/>
</dbReference>
<feature type="domain" description="WW" evidence="20">
    <location>
        <begin position="740"/>
        <end position="773"/>
    </location>
</feature>
<dbReference type="PANTHER" id="PTHR11254:SF441">
    <property type="entry name" value="HECT-TYPE E3 UBIQUITIN TRANSFERASE"/>
    <property type="match status" value="1"/>
</dbReference>
<feature type="region of interest" description="Disordered" evidence="19">
    <location>
        <begin position="84"/>
        <end position="286"/>
    </location>
</feature>
<dbReference type="Gene3D" id="2.60.40.150">
    <property type="entry name" value="C2 domain"/>
    <property type="match status" value="1"/>
</dbReference>
<evidence type="ECO:0000313" key="23">
    <source>
        <dbReference type="Proteomes" id="UP000314982"/>
    </source>
</evidence>
<evidence type="ECO:0000256" key="7">
    <source>
        <dbReference type="ARBA" id="ARBA00022490"/>
    </source>
</evidence>
<evidence type="ECO:0000256" key="3">
    <source>
        <dbReference type="ARBA" id="ARBA00004555"/>
    </source>
</evidence>
<keyword evidence="7" id="KW-0963">Cytoplasm</keyword>
<dbReference type="InterPro" id="IPR036020">
    <property type="entry name" value="WW_dom_sf"/>
</dbReference>
<name>A0A4W5Q4J9_9TELE</name>
<dbReference type="FunFam" id="3.30.2160.10:FF:000001">
    <property type="entry name" value="E3 ubiquitin-protein ligase NEDD4-like"/>
    <property type="match status" value="1"/>
</dbReference>
<feature type="domain" description="HECT" evidence="21">
    <location>
        <begin position="956"/>
        <end position="1257"/>
    </location>
</feature>
<evidence type="ECO:0000256" key="16">
    <source>
        <dbReference type="ARBA" id="ARBA00068697"/>
    </source>
</evidence>
<evidence type="ECO:0000256" key="10">
    <source>
        <dbReference type="ARBA" id="ARBA00022737"/>
    </source>
</evidence>
<dbReference type="Gene3D" id="2.20.70.10">
    <property type="match status" value="3"/>
</dbReference>
<protein>
    <recommendedName>
        <fullName evidence="16">E3 ubiquitin-protein ligase NEDD4-like</fullName>
        <ecNumber evidence="6">2.3.2.26</ecNumber>
    </recommendedName>
    <alternativeName>
        <fullName evidence="17">HECT-type E3 ubiquitin transferase NED4L</fullName>
    </alternativeName>
</protein>
<dbReference type="EC" id="2.3.2.26" evidence="6"/>
<feature type="compositionally biased region" description="Polar residues" evidence="19">
    <location>
        <begin position="700"/>
        <end position="721"/>
    </location>
</feature>
<feature type="compositionally biased region" description="Polar residues" evidence="19">
    <location>
        <begin position="537"/>
        <end position="548"/>
    </location>
</feature>
<reference evidence="23" key="1">
    <citation type="submission" date="2018-06" db="EMBL/GenBank/DDBJ databases">
        <title>Genome assembly of Danube salmon.</title>
        <authorList>
            <person name="Macqueen D.J."/>
            <person name="Gundappa M.K."/>
        </authorList>
    </citation>
    <scope>NUCLEOTIDE SEQUENCE [LARGE SCALE GENOMIC DNA]</scope>
</reference>
<proteinExistence type="predicted"/>
<keyword evidence="8" id="KW-0597">Phosphoprotein</keyword>
<dbReference type="Gene3D" id="3.30.2410.10">
    <property type="entry name" value="Hect, E3 ligase catalytic domain"/>
    <property type="match status" value="1"/>
</dbReference>
<keyword evidence="11" id="KW-0967">Endosome</keyword>
<keyword evidence="14" id="KW-0832">Ubl conjugation</keyword>
<keyword evidence="10" id="KW-0677">Repeat</keyword>
<dbReference type="FunFam" id="2.20.70.10:FF:000006">
    <property type="entry name" value="E3 ubiquitin-protein ligase NEDD4-like protein"/>
    <property type="match status" value="1"/>
</dbReference>
<evidence type="ECO:0000256" key="15">
    <source>
        <dbReference type="ARBA" id="ARBA00023034"/>
    </source>
</evidence>
<feature type="region of interest" description="Disordered" evidence="19">
    <location>
        <begin position="372"/>
        <end position="392"/>
    </location>
</feature>
<organism evidence="22 23">
    <name type="scientific">Hucho hucho</name>
    <name type="common">huchen</name>
    <dbReference type="NCBI Taxonomy" id="62062"/>
    <lineage>
        <taxon>Eukaryota</taxon>
        <taxon>Metazoa</taxon>
        <taxon>Chordata</taxon>
        <taxon>Craniata</taxon>
        <taxon>Vertebrata</taxon>
        <taxon>Euteleostomi</taxon>
        <taxon>Actinopterygii</taxon>
        <taxon>Neopterygii</taxon>
        <taxon>Teleostei</taxon>
        <taxon>Protacanthopterygii</taxon>
        <taxon>Salmoniformes</taxon>
        <taxon>Salmonidae</taxon>
        <taxon>Salmoninae</taxon>
        <taxon>Hucho</taxon>
    </lineage>
</organism>
<evidence type="ECO:0000256" key="13">
    <source>
        <dbReference type="ARBA" id="ARBA00022786"/>
    </source>
</evidence>
<feature type="region of interest" description="Disordered" evidence="19">
    <location>
        <begin position="788"/>
        <end position="819"/>
    </location>
</feature>
<reference evidence="22" key="3">
    <citation type="submission" date="2025-09" db="UniProtKB">
        <authorList>
            <consortium name="Ensembl"/>
        </authorList>
    </citation>
    <scope>IDENTIFICATION</scope>
</reference>
<evidence type="ECO:0000256" key="1">
    <source>
        <dbReference type="ARBA" id="ARBA00000885"/>
    </source>
</evidence>
<dbReference type="InterPro" id="IPR035892">
    <property type="entry name" value="C2_domain_sf"/>
</dbReference>
<evidence type="ECO:0000256" key="19">
    <source>
        <dbReference type="SAM" id="MobiDB-lite"/>
    </source>
</evidence>
<dbReference type="FunFam" id="2.20.70.10:FF:000008">
    <property type="entry name" value="E3 ubiquitin-protein ligase NEDD4-like protein"/>
    <property type="match status" value="1"/>
</dbReference>
<dbReference type="GO" id="GO:0005771">
    <property type="term" value="C:multivesicular body"/>
    <property type="evidence" value="ECO:0007669"/>
    <property type="project" value="UniProtKB-SubCell"/>
</dbReference>
<evidence type="ECO:0000256" key="18">
    <source>
        <dbReference type="PROSITE-ProRule" id="PRU00104"/>
    </source>
</evidence>
<feature type="compositionally biased region" description="Low complexity" evidence="19">
    <location>
        <begin position="126"/>
        <end position="145"/>
    </location>
</feature>
<dbReference type="SMART" id="SM00119">
    <property type="entry name" value="HECTc"/>
    <property type="match status" value="1"/>
</dbReference>
<feature type="region of interest" description="Disordered" evidence="19">
    <location>
        <begin position="1"/>
        <end position="32"/>
    </location>
</feature>
<evidence type="ECO:0000256" key="8">
    <source>
        <dbReference type="ARBA" id="ARBA00022553"/>
    </source>
</evidence>
<dbReference type="AlphaFoldDB" id="A0A4W5Q4J9"/>
<dbReference type="InterPro" id="IPR050409">
    <property type="entry name" value="E3_ubiq-protein_ligase"/>
</dbReference>
<dbReference type="GO" id="GO:0005794">
    <property type="term" value="C:Golgi apparatus"/>
    <property type="evidence" value="ECO:0007669"/>
    <property type="project" value="UniProtKB-SubCell"/>
</dbReference>
<reference evidence="22" key="2">
    <citation type="submission" date="2025-08" db="UniProtKB">
        <authorList>
            <consortium name="Ensembl"/>
        </authorList>
    </citation>
    <scope>IDENTIFICATION</scope>
</reference>
<feature type="compositionally biased region" description="Pro residues" evidence="19">
    <location>
        <begin position="146"/>
        <end position="160"/>
    </location>
</feature>
<dbReference type="PANTHER" id="PTHR11254">
    <property type="entry name" value="HECT DOMAIN UBIQUITIN-PROTEIN LIGASE"/>
    <property type="match status" value="1"/>
</dbReference>
<dbReference type="Gene3D" id="3.30.2160.10">
    <property type="entry name" value="Hect, E3 ligase catalytic domain"/>
    <property type="match status" value="1"/>
</dbReference>
<evidence type="ECO:0000256" key="4">
    <source>
        <dbReference type="ARBA" id="ARBA00004559"/>
    </source>
</evidence>
<feature type="compositionally biased region" description="Polar residues" evidence="19">
    <location>
        <begin position="247"/>
        <end position="260"/>
    </location>
</feature>
<evidence type="ECO:0000256" key="2">
    <source>
        <dbReference type="ARBA" id="ARBA00004496"/>
    </source>
</evidence>
<dbReference type="SUPFAM" id="SSF51045">
    <property type="entry name" value="WW domain"/>
    <property type="match status" value="4"/>
</dbReference>
<dbReference type="GO" id="GO:0016567">
    <property type="term" value="P:protein ubiquitination"/>
    <property type="evidence" value="ECO:0007669"/>
    <property type="project" value="UniProtKB-UniPathway"/>
</dbReference>
<dbReference type="SUPFAM" id="SSF56204">
    <property type="entry name" value="Hect, E3 ligase catalytic domain"/>
    <property type="match status" value="1"/>
</dbReference>